<dbReference type="Proteomes" id="UP001372338">
    <property type="component" value="Unassembled WGS sequence"/>
</dbReference>
<sequence length="120" mass="13574">MVNSNWSTPSPYEEGEVYAWGWKECVPSGKVIFYFVTGGNLQKDIAGKQSSSVAEQDVKQEAHRAQTQAAGRILIMITRKLERMSEREGRSHLPDRNLAVQHLEMNSLLCSVKFEDIEGF</sequence>
<dbReference type="EMBL" id="JAYWIO010000001">
    <property type="protein sequence ID" value="KAK7288442.1"/>
    <property type="molecule type" value="Genomic_DNA"/>
</dbReference>
<proteinExistence type="predicted"/>
<protein>
    <submittedName>
        <fullName evidence="1">Uncharacterized protein</fullName>
    </submittedName>
</protein>
<evidence type="ECO:0000313" key="1">
    <source>
        <dbReference type="EMBL" id="KAK7288442.1"/>
    </source>
</evidence>
<gene>
    <name evidence="1" type="ORF">RIF29_01901</name>
</gene>
<reference evidence="1 2" key="1">
    <citation type="submission" date="2024-01" db="EMBL/GenBank/DDBJ databases">
        <title>The genomes of 5 underutilized Papilionoideae crops provide insights into root nodulation and disease resistanc.</title>
        <authorList>
            <person name="Yuan L."/>
        </authorList>
    </citation>
    <scope>NUCLEOTIDE SEQUENCE [LARGE SCALE GENOMIC DNA]</scope>
    <source>
        <strain evidence="1">ZHUSHIDOU_FW_LH</strain>
        <tissue evidence="1">Leaf</tissue>
    </source>
</reference>
<dbReference type="AlphaFoldDB" id="A0AAN9IXY7"/>
<keyword evidence="2" id="KW-1185">Reference proteome</keyword>
<accession>A0AAN9IXY7</accession>
<organism evidence="1 2">
    <name type="scientific">Crotalaria pallida</name>
    <name type="common">Smooth rattlebox</name>
    <name type="synonym">Crotalaria striata</name>
    <dbReference type="NCBI Taxonomy" id="3830"/>
    <lineage>
        <taxon>Eukaryota</taxon>
        <taxon>Viridiplantae</taxon>
        <taxon>Streptophyta</taxon>
        <taxon>Embryophyta</taxon>
        <taxon>Tracheophyta</taxon>
        <taxon>Spermatophyta</taxon>
        <taxon>Magnoliopsida</taxon>
        <taxon>eudicotyledons</taxon>
        <taxon>Gunneridae</taxon>
        <taxon>Pentapetalae</taxon>
        <taxon>rosids</taxon>
        <taxon>fabids</taxon>
        <taxon>Fabales</taxon>
        <taxon>Fabaceae</taxon>
        <taxon>Papilionoideae</taxon>
        <taxon>50 kb inversion clade</taxon>
        <taxon>genistoids sensu lato</taxon>
        <taxon>core genistoids</taxon>
        <taxon>Crotalarieae</taxon>
        <taxon>Crotalaria</taxon>
    </lineage>
</organism>
<name>A0AAN9IXY7_CROPI</name>
<evidence type="ECO:0000313" key="2">
    <source>
        <dbReference type="Proteomes" id="UP001372338"/>
    </source>
</evidence>
<comment type="caution">
    <text evidence="1">The sequence shown here is derived from an EMBL/GenBank/DDBJ whole genome shotgun (WGS) entry which is preliminary data.</text>
</comment>